<dbReference type="EMBL" id="JAVRRJ010000001">
    <property type="protein sequence ID" value="KAK5090583.1"/>
    <property type="molecule type" value="Genomic_DNA"/>
</dbReference>
<evidence type="ECO:0000256" key="1">
    <source>
        <dbReference type="PROSITE-ProRule" id="PRU00042"/>
    </source>
</evidence>
<dbReference type="AlphaFoldDB" id="A0AAN7T509"/>
<feature type="domain" description="C2H2-type" evidence="3">
    <location>
        <begin position="158"/>
        <end position="186"/>
    </location>
</feature>
<feature type="region of interest" description="Disordered" evidence="2">
    <location>
        <begin position="193"/>
        <end position="320"/>
    </location>
</feature>
<gene>
    <name evidence="4" type="ORF">LTR05_000757</name>
</gene>
<organism evidence="4 5">
    <name type="scientific">Lithohypha guttulata</name>
    <dbReference type="NCBI Taxonomy" id="1690604"/>
    <lineage>
        <taxon>Eukaryota</taxon>
        <taxon>Fungi</taxon>
        <taxon>Dikarya</taxon>
        <taxon>Ascomycota</taxon>
        <taxon>Pezizomycotina</taxon>
        <taxon>Eurotiomycetes</taxon>
        <taxon>Chaetothyriomycetidae</taxon>
        <taxon>Chaetothyriales</taxon>
        <taxon>Trichomeriaceae</taxon>
        <taxon>Lithohypha</taxon>
    </lineage>
</organism>
<accession>A0AAN7T509</accession>
<protein>
    <recommendedName>
        <fullName evidence="3">C2H2-type domain-containing protein</fullName>
    </recommendedName>
</protein>
<feature type="region of interest" description="Disordered" evidence="2">
    <location>
        <begin position="67"/>
        <end position="86"/>
    </location>
</feature>
<feature type="compositionally biased region" description="Low complexity" evidence="2">
    <location>
        <begin position="280"/>
        <end position="298"/>
    </location>
</feature>
<dbReference type="GO" id="GO:0008270">
    <property type="term" value="F:zinc ion binding"/>
    <property type="evidence" value="ECO:0007669"/>
    <property type="project" value="UniProtKB-KW"/>
</dbReference>
<evidence type="ECO:0000256" key="2">
    <source>
        <dbReference type="SAM" id="MobiDB-lite"/>
    </source>
</evidence>
<feature type="compositionally biased region" description="Polar residues" evidence="2">
    <location>
        <begin position="299"/>
        <end position="319"/>
    </location>
</feature>
<feature type="compositionally biased region" description="Basic and acidic residues" evidence="2">
    <location>
        <begin position="225"/>
        <end position="239"/>
    </location>
</feature>
<proteinExistence type="predicted"/>
<keyword evidence="5" id="KW-1185">Reference proteome</keyword>
<name>A0AAN7T509_9EURO</name>
<dbReference type="PROSITE" id="PS00028">
    <property type="entry name" value="ZINC_FINGER_C2H2_1"/>
    <property type="match status" value="1"/>
</dbReference>
<dbReference type="PROSITE" id="PS50157">
    <property type="entry name" value="ZINC_FINGER_C2H2_2"/>
    <property type="match status" value="1"/>
</dbReference>
<evidence type="ECO:0000259" key="3">
    <source>
        <dbReference type="PROSITE" id="PS50157"/>
    </source>
</evidence>
<dbReference type="InterPro" id="IPR013087">
    <property type="entry name" value="Znf_C2H2_type"/>
</dbReference>
<keyword evidence="1" id="KW-0863">Zinc-finger</keyword>
<comment type="caution">
    <text evidence="4">The sequence shown here is derived from an EMBL/GenBank/DDBJ whole genome shotgun (WGS) entry which is preliminary data.</text>
</comment>
<reference evidence="4 5" key="1">
    <citation type="submission" date="2023-08" db="EMBL/GenBank/DDBJ databases">
        <title>Black Yeasts Isolated from many extreme environments.</title>
        <authorList>
            <person name="Coleine C."/>
            <person name="Stajich J.E."/>
            <person name="Selbmann L."/>
        </authorList>
    </citation>
    <scope>NUCLEOTIDE SEQUENCE [LARGE SCALE GENOMIC DNA]</scope>
    <source>
        <strain evidence="4 5">CCFEE 5910</strain>
    </source>
</reference>
<dbReference type="Proteomes" id="UP001309876">
    <property type="component" value="Unassembled WGS sequence"/>
</dbReference>
<sequence length="472" mass="52064">MSSDAGHQANHNTWLHHYPDEQDSSLISHAYPVPALTTRRCLYPSSAEQDSAISSINYNVASETPISFPSPATNPPNSPFLDTGQPIPTLQDRYPLSPNIAFRPPDSTLDSFVASHDLFYQPGLAEAELIQTPADENLAWGKTYKQRRGAAARQNFPRECRACGRRFLYADSAVKHWQKHHTELGPPNIILRYDAPKRPMPGQPRNVQSAKAQNRRGVTPANTTDEDHTVVVPHAEREVRRRPRATRAGKRLTVQQDKRSSVDLNATLPSPLSIPDKSIRSNPRGSIPSSSINSRPISATSQHNITSSRQTPNPSTPVTNIRLYNASQPLTVHDDHRATFANQPSLPLLTAANAPDRAEQALIGIRTIAALTSPRARREAFSHLEDEFKNIRPQLPPPEIEPAIPEIILDPALDVDFGHVHQQWDQLEPLFGIVDVGITPNTAWRSGQVVGGTLPAMMLPNGCFDEDTTTLG</sequence>
<keyword evidence="1" id="KW-0862">Zinc</keyword>
<evidence type="ECO:0000313" key="4">
    <source>
        <dbReference type="EMBL" id="KAK5090583.1"/>
    </source>
</evidence>
<evidence type="ECO:0000313" key="5">
    <source>
        <dbReference type="Proteomes" id="UP001309876"/>
    </source>
</evidence>
<keyword evidence="1" id="KW-0479">Metal-binding</keyword>
<feature type="compositionally biased region" description="Basic residues" evidence="2">
    <location>
        <begin position="240"/>
        <end position="250"/>
    </location>
</feature>